<organism evidence="2">
    <name type="scientific">Parakontikia atrata</name>
    <dbReference type="NCBI Taxonomy" id="2903269"/>
    <lineage>
        <taxon>Eukaryota</taxon>
        <taxon>Metazoa</taxon>
        <taxon>Spiralia</taxon>
        <taxon>Lophotrochozoa</taxon>
        <taxon>Platyhelminthes</taxon>
        <taxon>Rhabditophora</taxon>
        <taxon>Seriata</taxon>
        <taxon>Tricladida</taxon>
        <taxon>Continenticola</taxon>
        <taxon>Geoplanoidea</taxon>
        <taxon>Geoplanidae</taxon>
        <taxon>Caenoplaninae</taxon>
        <taxon>Parakontikia</taxon>
    </lineage>
</organism>
<keyword evidence="1" id="KW-0472">Membrane</keyword>
<gene>
    <name evidence="2" type="primary">ND6</name>
</gene>
<feature type="transmembrane region" description="Helical" evidence="1">
    <location>
        <begin position="80"/>
        <end position="100"/>
    </location>
</feature>
<dbReference type="CTD" id="4541"/>
<keyword evidence="2" id="KW-0496">Mitochondrion</keyword>
<dbReference type="RefSeq" id="YP_010565468.1">
    <property type="nucleotide sequence ID" value="NC_068631.1"/>
</dbReference>
<feature type="transmembrane region" description="Helical" evidence="1">
    <location>
        <begin position="12"/>
        <end position="32"/>
    </location>
</feature>
<evidence type="ECO:0000256" key="1">
    <source>
        <dbReference type="SAM" id="Phobius"/>
    </source>
</evidence>
<evidence type="ECO:0000313" key="2">
    <source>
        <dbReference type="EMBL" id="UZA66410.1"/>
    </source>
</evidence>
<feature type="transmembrane region" description="Helical" evidence="1">
    <location>
        <begin position="120"/>
        <end position="140"/>
    </location>
</feature>
<dbReference type="AlphaFoldDB" id="A0A9E7V821"/>
<keyword evidence="1" id="KW-0812">Transmembrane</keyword>
<feature type="transmembrane region" description="Helical" evidence="1">
    <location>
        <begin position="38"/>
        <end position="60"/>
    </location>
</feature>
<name>A0A9E7V821_9PLAT</name>
<reference evidence="2" key="1">
    <citation type="journal article" date="2022" name="Zookeys">
        <title>The complete mitogenome of the potentially invasive flatworm Australopacifica atrata (Platyhelminthes, Geoplanidae) displays unusual features common to other Rhynchodeminae.</title>
        <authorList>
            <person name="Gastineau R."/>
            <person name="Winsor L."/>
            <person name="Justine J.-L."/>
        </authorList>
    </citation>
    <scope>NUCLEOTIDE SEQUENCE</scope>
</reference>
<accession>A0A9E7V821</accession>
<dbReference type="EMBL" id="OM456243">
    <property type="protein sequence ID" value="UZA66410.1"/>
    <property type="molecule type" value="Genomic_DNA"/>
</dbReference>
<keyword evidence="1" id="KW-1133">Transmembrane helix</keyword>
<sequence length="155" mass="18080">MIFLLLFIQVSSSTFFFGVFILLFCFLVALFLSIFNLLWYSFLFFLIYVGGVLVLFFYILSLNSNPNMGLNLSFFNPYILFFLFFFFILMCFQLNIFSFFGYIVSSLEENSYLLFQSSNVYFIILLGFYLIFILFLVSIISSSVKGALRPIGIVI</sequence>
<geneLocation type="mitochondrion" evidence="2"/>
<proteinExistence type="predicted"/>
<protein>
    <submittedName>
        <fullName evidence="2">NADH dehydrogenase subunit 6</fullName>
    </submittedName>
</protein>
<dbReference type="GeneID" id="76807546"/>